<protein>
    <recommendedName>
        <fullName evidence="1">HMA domain-containing protein</fullName>
    </recommendedName>
</protein>
<name>A0ABQ8TBU3_PERAM</name>
<keyword evidence="3" id="KW-1185">Reference proteome</keyword>
<dbReference type="EMBL" id="JAJSOF020000013">
    <property type="protein sequence ID" value="KAJ4443315.1"/>
    <property type="molecule type" value="Genomic_DNA"/>
</dbReference>
<organism evidence="2 3">
    <name type="scientific">Periplaneta americana</name>
    <name type="common">American cockroach</name>
    <name type="synonym">Blatta americana</name>
    <dbReference type="NCBI Taxonomy" id="6978"/>
    <lineage>
        <taxon>Eukaryota</taxon>
        <taxon>Metazoa</taxon>
        <taxon>Ecdysozoa</taxon>
        <taxon>Arthropoda</taxon>
        <taxon>Hexapoda</taxon>
        <taxon>Insecta</taxon>
        <taxon>Pterygota</taxon>
        <taxon>Neoptera</taxon>
        <taxon>Polyneoptera</taxon>
        <taxon>Dictyoptera</taxon>
        <taxon>Blattodea</taxon>
        <taxon>Blattoidea</taxon>
        <taxon>Blattidae</taxon>
        <taxon>Blattinae</taxon>
        <taxon>Periplaneta</taxon>
    </lineage>
</organism>
<dbReference type="Pfam" id="PF00403">
    <property type="entry name" value="HMA"/>
    <property type="match status" value="1"/>
</dbReference>
<dbReference type="InterPro" id="IPR036163">
    <property type="entry name" value="HMA_dom_sf"/>
</dbReference>
<gene>
    <name evidence="2" type="ORF">ANN_04983</name>
</gene>
<dbReference type="InterPro" id="IPR006121">
    <property type="entry name" value="HMA_dom"/>
</dbReference>
<proteinExistence type="predicted"/>
<dbReference type="PROSITE" id="PS50846">
    <property type="entry name" value="HMA_2"/>
    <property type="match status" value="1"/>
</dbReference>
<evidence type="ECO:0000313" key="2">
    <source>
        <dbReference type="EMBL" id="KAJ4443315.1"/>
    </source>
</evidence>
<feature type="domain" description="HMA" evidence="1">
    <location>
        <begin position="68"/>
        <end position="102"/>
    </location>
</feature>
<dbReference type="Proteomes" id="UP001148838">
    <property type="component" value="Unassembled WGS sequence"/>
</dbReference>
<accession>A0ABQ8TBU3</accession>
<comment type="caution">
    <text evidence="2">The sequence shown here is derived from an EMBL/GenBank/DDBJ whole genome shotgun (WGS) entry which is preliminary data.</text>
</comment>
<dbReference type="SUPFAM" id="SSF55008">
    <property type="entry name" value="HMA, heavy metal-associated domain"/>
    <property type="match status" value="1"/>
</dbReference>
<reference evidence="2 3" key="1">
    <citation type="journal article" date="2022" name="Allergy">
        <title>Genome assembly and annotation of Periplaneta americana reveal a comprehensive cockroach allergen profile.</title>
        <authorList>
            <person name="Wang L."/>
            <person name="Xiong Q."/>
            <person name="Saelim N."/>
            <person name="Wang L."/>
            <person name="Nong W."/>
            <person name="Wan A.T."/>
            <person name="Shi M."/>
            <person name="Liu X."/>
            <person name="Cao Q."/>
            <person name="Hui J.H.L."/>
            <person name="Sookrung N."/>
            <person name="Leung T.F."/>
            <person name="Tungtrongchitr A."/>
            <person name="Tsui S.K.W."/>
        </authorList>
    </citation>
    <scope>NUCLEOTIDE SEQUENCE [LARGE SCALE GENOMIC DNA]</scope>
    <source>
        <strain evidence="2">PWHHKU_190912</strain>
    </source>
</reference>
<evidence type="ECO:0000313" key="3">
    <source>
        <dbReference type="Proteomes" id="UP001148838"/>
    </source>
</evidence>
<dbReference type="CDD" id="cd00371">
    <property type="entry name" value="HMA"/>
    <property type="match status" value="1"/>
</dbReference>
<sequence length="102" mass="11528">MSISVFLDIWGATEVEYDDRDRIDLAQDRDRWWEPPGSLKPICKDTMDNWGFDVSSEPMPADDDDDSATVVITVGGMTCQSCVRTIQDKIRENPGVHSIKVH</sequence>
<dbReference type="Gene3D" id="3.30.70.100">
    <property type="match status" value="1"/>
</dbReference>
<evidence type="ECO:0000259" key="1">
    <source>
        <dbReference type="PROSITE" id="PS50846"/>
    </source>
</evidence>